<reference evidence="1" key="1">
    <citation type="submission" date="2020-09" db="EMBL/GenBank/DDBJ databases">
        <title>New species isolated from human feces.</title>
        <authorList>
            <person name="Kitahara M."/>
            <person name="Shigeno Y."/>
            <person name="Shime M."/>
            <person name="Matsumoto Y."/>
            <person name="Nakamura S."/>
            <person name="Motooka D."/>
            <person name="Fukuoka S."/>
            <person name="Nishikawa H."/>
            <person name="Benno Y."/>
        </authorList>
    </citation>
    <scope>NUCLEOTIDE SEQUENCE</scope>
    <source>
        <strain evidence="1">MM59</strain>
        <plasmid evidence="1">pMM59_01</plasmid>
    </source>
</reference>
<organism evidence="1 2">
    <name type="scientific">Pusillibacter faecalis</name>
    <dbReference type="NCBI Taxonomy" id="2714358"/>
    <lineage>
        <taxon>Bacteria</taxon>
        <taxon>Bacillati</taxon>
        <taxon>Bacillota</taxon>
        <taxon>Clostridia</taxon>
        <taxon>Eubacteriales</taxon>
        <taxon>Oscillospiraceae</taxon>
        <taxon>Pusillibacter</taxon>
    </lineage>
</organism>
<accession>A0A830QR17</accession>
<evidence type="ECO:0000313" key="2">
    <source>
        <dbReference type="Proteomes" id="UP000679848"/>
    </source>
</evidence>
<name>A0A830QR17_9FIRM</name>
<dbReference type="KEGG" id="pfaa:MM59RIKEN_33930"/>
<dbReference type="AlphaFoldDB" id="A0A830QR17"/>
<dbReference type="Proteomes" id="UP000679848">
    <property type="component" value="Plasmid pMM59_01"/>
</dbReference>
<proteinExistence type="predicted"/>
<protein>
    <submittedName>
        <fullName evidence="1">Uncharacterized protein</fullName>
    </submittedName>
</protein>
<evidence type="ECO:0000313" key="1">
    <source>
        <dbReference type="EMBL" id="BCK86074.1"/>
    </source>
</evidence>
<dbReference type="EMBL" id="AP023421">
    <property type="protein sequence ID" value="BCK86074.1"/>
    <property type="molecule type" value="Genomic_DNA"/>
</dbReference>
<sequence length="65" mass="7005">MGSVRLAAAILRNLCFAPGCTEGVLPMRGEENGRNVRRYAPPAVTVWTEGVTSLFQGFPAQAKQI</sequence>
<gene>
    <name evidence="1" type="ORF">MM59RIKEN_33930</name>
</gene>
<keyword evidence="1" id="KW-0614">Plasmid</keyword>
<keyword evidence="2" id="KW-1185">Reference proteome</keyword>
<geneLocation type="plasmid" evidence="1 2">
    <name>pMM59_01</name>
</geneLocation>